<gene>
    <name evidence="1" type="ORF">BS47DRAFT_1367028</name>
</gene>
<dbReference type="EMBL" id="MU129096">
    <property type="protein sequence ID" value="KAF9506859.1"/>
    <property type="molecule type" value="Genomic_DNA"/>
</dbReference>
<evidence type="ECO:0000313" key="2">
    <source>
        <dbReference type="Proteomes" id="UP000886523"/>
    </source>
</evidence>
<name>A0A9P6DQ08_9AGAM</name>
<sequence>MKTCQANPPPHKATITQEEQPLAVLLGCMGVPGLLGGAPGGPLILGMLFKDKRAPFAWAGFQKTFKDMNKKLHDQSLQVWTCDIVASAYNAHRVLLDEEGLKKFKDDMIQHCLDNEESKDLSKVLKGGCTKVMDQIGNQLSHQA</sequence>
<comment type="caution">
    <text evidence="1">The sequence shown here is derived from an EMBL/GenBank/DDBJ whole genome shotgun (WGS) entry which is preliminary data.</text>
</comment>
<dbReference type="Proteomes" id="UP000886523">
    <property type="component" value="Unassembled WGS sequence"/>
</dbReference>
<accession>A0A9P6DQ08</accession>
<protein>
    <submittedName>
        <fullName evidence="1">Uncharacterized protein</fullName>
    </submittedName>
</protein>
<proteinExistence type="predicted"/>
<organism evidence="1 2">
    <name type="scientific">Hydnum rufescens UP504</name>
    <dbReference type="NCBI Taxonomy" id="1448309"/>
    <lineage>
        <taxon>Eukaryota</taxon>
        <taxon>Fungi</taxon>
        <taxon>Dikarya</taxon>
        <taxon>Basidiomycota</taxon>
        <taxon>Agaricomycotina</taxon>
        <taxon>Agaricomycetes</taxon>
        <taxon>Cantharellales</taxon>
        <taxon>Hydnaceae</taxon>
        <taxon>Hydnum</taxon>
    </lineage>
</organism>
<evidence type="ECO:0000313" key="1">
    <source>
        <dbReference type="EMBL" id="KAF9506859.1"/>
    </source>
</evidence>
<dbReference type="AlphaFoldDB" id="A0A9P6DQ08"/>
<reference evidence="1" key="1">
    <citation type="journal article" date="2020" name="Nat. Commun.">
        <title>Large-scale genome sequencing of mycorrhizal fungi provides insights into the early evolution of symbiotic traits.</title>
        <authorList>
            <person name="Miyauchi S."/>
            <person name="Kiss E."/>
            <person name="Kuo A."/>
            <person name="Drula E."/>
            <person name="Kohler A."/>
            <person name="Sanchez-Garcia M."/>
            <person name="Morin E."/>
            <person name="Andreopoulos B."/>
            <person name="Barry K.W."/>
            <person name="Bonito G."/>
            <person name="Buee M."/>
            <person name="Carver A."/>
            <person name="Chen C."/>
            <person name="Cichocki N."/>
            <person name="Clum A."/>
            <person name="Culley D."/>
            <person name="Crous P.W."/>
            <person name="Fauchery L."/>
            <person name="Girlanda M."/>
            <person name="Hayes R.D."/>
            <person name="Keri Z."/>
            <person name="LaButti K."/>
            <person name="Lipzen A."/>
            <person name="Lombard V."/>
            <person name="Magnuson J."/>
            <person name="Maillard F."/>
            <person name="Murat C."/>
            <person name="Nolan M."/>
            <person name="Ohm R.A."/>
            <person name="Pangilinan J."/>
            <person name="Pereira M.F."/>
            <person name="Perotto S."/>
            <person name="Peter M."/>
            <person name="Pfister S."/>
            <person name="Riley R."/>
            <person name="Sitrit Y."/>
            <person name="Stielow J.B."/>
            <person name="Szollosi G."/>
            <person name="Zifcakova L."/>
            <person name="Stursova M."/>
            <person name="Spatafora J.W."/>
            <person name="Tedersoo L."/>
            <person name="Vaario L.M."/>
            <person name="Yamada A."/>
            <person name="Yan M."/>
            <person name="Wang P."/>
            <person name="Xu J."/>
            <person name="Bruns T."/>
            <person name="Baldrian P."/>
            <person name="Vilgalys R."/>
            <person name="Dunand C."/>
            <person name="Henrissat B."/>
            <person name="Grigoriev I.V."/>
            <person name="Hibbett D."/>
            <person name="Nagy L.G."/>
            <person name="Martin F.M."/>
        </authorList>
    </citation>
    <scope>NUCLEOTIDE SEQUENCE</scope>
    <source>
        <strain evidence="1">UP504</strain>
    </source>
</reference>
<keyword evidence="2" id="KW-1185">Reference proteome</keyword>